<protein>
    <recommendedName>
        <fullName evidence="4">TVP38/TMEM64 family membrane protein</fullName>
    </recommendedName>
</protein>
<dbReference type="Proteomes" id="UP000177310">
    <property type="component" value="Unassembled WGS sequence"/>
</dbReference>
<feature type="transmembrane region" description="Helical" evidence="1">
    <location>
        <begin position="47"/>
        <end position="72"/>
    </location>
</feature>
<dbReference type="STRING" id="1797542.A3J59_02245"/>
<comment type="caution">
    <text evidence="2">The sequence shown here is derived from an EMBL/GenBank/DDBJ whole genome shotgun (WGS) entry which is preliminary data.</text>
</comment>
<feature type="transmembrane region" description="Helical" evidence="1">
    <location>
        <begin position="162"/>
        <end position="183"/>
    </location>
</feature>
<organism evidence="2 3">
    <name type="scientific">Candidatus Buchananbacteria bacterium RIFCSPHIGHO2_02_FULL_56_16</name>
    <dbReference type="NCBI Taxonomy" id="1797542"/>
    <lineage>
        <taxon>Bacteria</taxon>
        <taxon>Candidatus Buchananiibacteriota</taxon>
    </lineage>
</organism>
<feature type="transmembrane region" description="Helical" evidence="1">
    <location>
        <begin position="78"/>
        <end position="97"/>
    </location>
</feature>
<keyword evidence="1" id="KW-0812">Transmembrane</keyword>
<dbReference type="EMBL" id="MHIL01000006">
    <property type="protein sequence ID" value="OGY52300.1"/>
    <property type="molecule type" value="Genomic_DNA"/>
</dbReference>
<dbReference type="AlphaFoldDB" id="A0A1G1YKU5"/>
<feature type="transmembrane region" description="Helical" evidence="1">
    <location>
        <begin position="12"/>
        <end position="35"/>
    </location>
</feature>
<keyword evidence="1" id="KW-0472">Membrane</keyword>
<keyword evidence="1" id="KW-1133">Transmembrane helix</keyword>
<accession>A0A1G1YKU5</accession>
<feature type="transmembrane region" description="Helical" evidence="1">
    <location>
        <begin position="125"/>
        <end position="142"/>
    </location>
</feature>
<reference evidence="2 3" key="1">
    <citation type="journal article" date="2016" name="Nat. Commun.">
        <title>Thousands of microbial genomes shed light on interconnected biogeochemical processes in an aquifer system.</title>
        <authorList>
            <person name="Anantharaman K."/>
            <person name="Brown C.T."/>
            <person name="Hug L.A."/>
            <person name="Sharon I."/>
            <person name="Castelle C.J."/>
            <person name="Probst A.J."/>
            <person name="Thomas B.C."/>
            <person name="Singh A."/>
            <person name="Wilkins M.J."/>
            <person name="Karaoz U."/>
            <person name="Brodie E.L."/>
            <person name="Williams K.H."/>
            <person name="Hubbard S.S."/>
            <person name="Banfield J.F."/>
        </authorList>
    </citation>
    <scope>NUCLEOTIDE SEQUENCE [LARGE SCALE GENOMIC DNA]</scope>
</reference>
<evidence type="ECO:0000256" key="1">
    <source>
        <dbReference type="SAM" id="Phobius"/>
    </source>
</evidence>
<sequence>MSGSNNSLQRDVAITALSIFLALVLTKTGVLNDLFASTQEWRFVGSFLAGMFFVSLFTAAPAGVVLFEIALATPAWEVALFGGLGALAGDWIMFRFIRNNLTNNVGGLMKKKSAKRLAQLMRRNPFRWLVPLVGAFIVASPLPDEIGLAMMGLSKVKSIVFIPVSFILNFLGILIIGLIANGLT</sequence>
<proteinExistence type="predicted"/>
<evidence type="ECO:0000313" key="3">
    <source>
        <dbReference type="Proteomes" id="UP000177310"/>
    </source>
</evidence>
<gene>
    <name evidence="2" type="ORF">A3J59_02245</name>
</gene>
<name>A0A1G1YKU5_9BACT</name>
<evidence type="ECO:0008006" key="4">
    <source>
        <dbReference type="Google" id="ProtNLM"/>
    </source>
</evidence>
<evidence type="ECO:0000313" key="2">
    <source>
        <dbReference type="EMBL" id="OGY52300.1"/>
    </source>
</evidence>